<keyword evidence="1" id="KW-0812">Transmembrane</keyword>
<reference evidence="2 3" key="1">
    <citation type="submission" date="2016-10" db="EMBL/GenBank/DDBJ databases">
        <authorList>
            <person name="de Groot N.N."/>
        </authorList>
    </citation>
    <scope>NUCLEOTIDE SEQUENCE [LARGE SCALE GENOMIC DNA]</scope>
    <source>
        <strain evidence="2 3">DSM 18978</strain>
    </source>
</reference>
<dbReference type="InterPro" id="IPR010001">
    <property type="entry name" value="BofA"/>
</dbReference>
<name>A0A1G5HEB1_9FIRM</name>
<dbReference type="Proteomes" id="UP000198636">
    <property type="component" value="Unassembled WGS sequence"/>
</dbReference>
<keyword evidence="1" id="KW-0472">Membrane</keyword>
<evidence type="ECO:0000313" key="3">
    <source>
        <dbReference type="Proteomes" id="UP000198636"/>
    </source>
</evidence>
<dbReference type="EMBL" id="FMUS01000011">
    <property type="protein sequence ID" value="SCY62192.1"/>
    <property type="molecule type" value="Genomic_DNA"/>
</dbReference>
<feature type="transmembrane region" description="Helical" evidence="1">
    <location>
        <begin position="41"/>
        <end position="61"/>
    </location>
</feature>
<sequence>MNLGMEINIIVAYAIGLILLYIIGWFLLVPIKIIGKLIWNGILGGILLFLINIIGGFFHFYIAINPISALIAGLLGIPGVILLIIINMI</sequence>
<accession>A0A1G5HEB1</accession>
<feature type="transmembrane region" description="Helical" evidence="1">
    <location>
        <begin position="67"/>
        <end position="86"/>
    </location>
</feature>
<dbReference type="AlphaFoldDB" id="A0A1G5HEB1"/>
<dbReference type="RefSeq" id="WP_091542902.1">
    <property type="nucleotide sequence ID" value="NZ_FMUS01000011.1"/>
</dbReference>
<organism evidence="2 3">
    <name type="scientific">Alkaliphilus peptidifermentans DSM 18978</name>
    <dbReference type="NCBI Taxonomy" id="1120976"/>
    <lineage>
        <taxon>Bacteria</taxon>
        <taxon>Bacillati</taxon>
        <taxon>Bacillota</taxon>
        <taxon>Clostridia</taxon>
        <taxon>Peptostreptococcales</taxon>
        <taxon>Natronincolaceae</taxon>
        <taxon>Alkaliphilus</taxon>
    </lineage>
</organism>
<proteinExistence type="predicted"/>
<evidence type="ECO:0000313" key="2">
    <source>
        <dbReference type="EMBL" id="SCY62192.1"/>
    </source>
</evidence>
<gene>
    <name evidence="2" type="ORF">SAMN03080606_01986</name>
</gene>
<evidence type="ECO:0000256" key="1">
    <source>
        <dbReference type="SAM" id="Phobius"/>
    </source>
</evidence>
<dbReference type="STRING" id="1120976.SAMN03080606_01986"/>
<feature type="transmembrane region" description="Helical" evidence="1">
    <location>
        <begin position="6"/>
        <end position="29"/>
    </location>
</feature>
<keyword evidence="3" id="KW-1185">Reference proteome</keyword>
<keyword evidence="1" id="KW-1133">Transmembrane helix</keyword>
<dbReference type="Pfam" id="PF07441">
    <property type="entry name" value="BofA"/>
    <property type="match status" value="1"/>
</dbReference>
<protein>
    <submittedName>
        <fullName evidence="2">Inhibitor of the pro-sigma K processing machinery</fullName>
    </submittedName>
</protein>
<dbReference type="NCBIfam" id="TIGR02862">
    <property type="entry name" value="spore_BofA"/>
    <property type="match status" value="1"/>
</dbReference>